<keyword evidence="7" id="KW-1071">Ligand-gated ion channel</keyword>
<proteinExistence type="predicted"/>
<keyword evidence="4 10" id="KW-1133">Transmembrane helix</keyword>
<dbReference type="PROSITE" id="PS00889">
    <property type="entry name" value="CNMP_BINDING_2"/>
    <property type="match status" value="1"/>
</dbReference>
<feature type="compositionally biased region" description="Low complexity" evidence="9">
    <location>
        <begin position="608"/>
        <end position="626"/>
    </location>
</feature>
<keyword evidence="8" id="KW-0407">Ion channel</keyword>
<dbReference type="EMBL" id="FN653052">
    <property type="protein sequence ID" value="CBY19591.1"/>
    <property type="molecule type" value="Genomic_DNA"/>
</dbReference>
<evidence type="ECO:0000256" key="4">
    <source>
        <dbReference type="ARBA" id="ARBA00022989"/>
    </source>
</evidence>
<dbReference type="CDD" id="cd00038">
    <property type="entry name" value="CAP_ED"/>
    <property type="match status" value="1"/>
</dbReference>
<sequence>MRVNPILKDGDVEVKAQANPFLWIFGLFKLMKRNKKKKDAKGELKKSDSFLAGIGGDKTEEKKKFKWAEFYLDPSGDLYYYWVCVIAASVMYNLLFIICRLAFDQLVDYKMLFLGVDIFNDFVYSIDIFGKFYTGYLDKGLMITDHKCIREHYKTSGRFKTDMMSMCPIDYLQYCFDNKWLVSLRFIKCQRKYRVSEFINKTETRTNFPNFFRISIMCTSILVIIHWIAGSFPMSPLLAMNLLSWEGGISTQCTGRRSPWPRSEKLQNPETNFEYIFQISNFLIGIFIFATIVGEVGTMISNMKATKTEFQGRMDALKQYMELRSVDSDLQSKIVNWFDYLWGSKKGVDEVGVLSHLPDKLRAEIAINVHLDTLRRVALFRDCEKGFLVELVLRLKPQIFSPGDYICRKGDIGKEMYIILQGDLEVVADDGKTRFCVLSSGKYFGEISIMEIPGSKAGNRRTANVRSIGFSDLFCLAKEDLTEVLVEYPDAKKILEEKGRDMLMKDNLIDLNWIDEATRHQQFMDSLKGDVELIKNQMSLLMQNFDMISKERSQQRRRLKAHPIVYEDPEEEPLTTILKEMNQNAVDNETEKDGVKLINKSNEEDVFSDASSSDNESVLSNSSTIPTLPPTPTPPEEKAPVKRLSLNTNNSHSILDNDSESDDGAEEAFCSV</sequence>
<dbReference type="InterPro" id="IPR005821">
    <property type="entry name" value="Ion_trans_dom"/>
</dbReference>
<dbReference type="PROSITE" id="PS50042">
    <property type="entry name" value="CNMP_BINDING_3"/>
    <property type="match status" value="1"/>
</dbReference>
<feature type="transmembrane region" description="Helical" evidence="10">
    <location>
        <begin position="275"/>
        <end position="294"/>
    </location>
</feature>
<dbReference type="PANTHER" id="PTHR45638:SF11">
    <property type="entry name" value="CYCLIC NUCLEOTIDE-GATED CATION CHANNEL SUBUNIT A"/>
    <property type="match status" value="1"/>
</dbReference>
<dbReference type="FunFam" id="2.60.120.10:FF:000002">
    <property type="entry name" value="Cyclic nucleotide gated channel alpha 1a"/>
    <property type="match status" value="1"/>
</dbReference>
<evidence type="ECO:0000313" key="13">
    <source>
        <dbReference type="Proteomes" id="UP000001307"/>
    </source>
</evidence>
<dbReference type="Pfam" id="PF16526">
    <property type="entry name" value="CLZ"/>
    <property type="match status" value="1"/>
</dbReference>
<evidence type="ECO:0000256" key="5">
    <source>
        <dbReference type="ARBA" id="ARBA00023065"/>
    </source>
</evidence>
<keyword evidence="13" id="KW-1185">Reference proteome</keyword>
<evidence type="ECO:0000259" key="11">
    <source>
        <dbReference type="PROSITE" id="PS50042"/>
    </source>
</evidence>
<dbReference type="InParanoid" id="E4XHN4"/>
<evidence type="ECO:0000256" key="1">
    <source>
        <dbReference type="ARBA" id="ARBA00004141"/>
    </source>
</evidence>
<dbReference type="InterPro" id="IPR018490">
    <property type="entry name" value="cNMP-bd_dom_sf"/>
</dbReference>
<evidence type="ECO:0000256" key="10">
    <source>
        <dbReference type="SAM" id="Phobius"/>
    </source>
</evidence>
<dbReference type="GO" id="GO:0044877">
    <property type="term" value="F:protein-containing complex binding"/>
    <property type="evidence" value="ECO:0007669"/>
    <property type="project" value="TreeGrafter"/>
</dbReference>
<keyword evidence="2" id="KW-0813">Transport</keyword>
<evidence type="ECO:0000256" key="9">
    <source>
        <dbReference type="SAM" id="MobiDB-lite"/>
    </source>
</evidence>
<dbReference type="Proteomes" id="UP000001307">
    <property type="component" value="Unassembled WGS sequence"/>
</dbReference>
<evidence type="ECO:0000256" key="8">
    <source>
        <dbReference type="ARBA" id="ARBA00023303"/>
    </source>
</evidence>
<dbReference type="Pfam" id="PF00027">
    <property type="entry name" value="cNMP_binding"/>
    <property type="match status" value="1"/>
</dbReference>
<evidence type="ECO:0000256" key="7">
    <source>
        <dbReference type="ARBA" id="ARBA00023286"/>
    </source>
</evidence>
<dbReference type="Pfam" id="PF00520">
    <property type="entry name" value="Ion_trans"/>
    <property type="match status" value="1"/>
</dbReference>
<dbReference type="SUPFAM" id="SSF51206">
    <property type="entry name" value="cAMP-binding domain-like"/>
    <property type="match status" value="1"/>
</dbReference>
<dbReference type="InterPro" id="IPR000595">
    <property type="entry name" value="cNMP-bd_dom"/>
</dbReference>
<evidence type="ECO:0000256" key="3">
    <source>
        <dbReference type="ARBA" id="ARBA00022692"/>
    </source>
</evidence>
<dbReference type="SMART" id="SM00100">
    <property type="entry name" value="cNMP"/>
    <property type="match status" value="1"/>
</dbReference>
<dbReference type="AlphaFoldDB" id="E4XHN4"/>
<dbReference type="OrthoDB" id="421226at2759"/>
<dbReference type="InterPro" id="IPR050866">
    <property type="entry name" value="CNG_cation_channel"/>
</dbReference>
<keyword evidence="6 10" id="KW-0472">Membrane</keyword>
<dbReference type="InterPro" id="IPR014710">
    <property type="entry name" value="RmlC-like_jellyroll"/>
</dbReference>
<dbReference type="Gene3D" id="2.60.120.10">
    <property type="entry name" value="Jelly Rolls"/>
    <property type="match status" value="1"/>
</dbReference>
<organism evidence="12">
    <name type="scientific">Oikopleura dioica</name>
    <name type="common">Tunicate</name>
    <dbReference type="NCBI Taxonomy" id="34765"/>
    <lineage>
        <taxon>Eukaryota</taxon>
        <taxon>Metazoa</taxon>
        <taxon>Chordata</taxon>
        <taxon>Tunicata</taxon>
        <taxon>Appendicularia</taxon>
        <taxon>Copelata</taxon>
        <taxon>Oikopleuridae</taxon>
        <taxon>Oikopleura</taxon>
    </lineage>
</organism>
<keyword evidence="3 10" id="KW-0812">Transmembrane</keyword>
<dbReference type="GO" id="GO:0017071">
    <property type="term" value="C:intracellular cyclic nucleotide activated cation channel complex"/>
    <property type="evidence" value="ECO:0007669"/>
    <property type="project" value="TreeGrafter"/>
</dbReference>
<feature type="transmembrane region" description="Helical" evidence="10">
    <location>
        <begin position="211"/>
        <end position="229"/>
    </location>
</feature>
<dbReference type="FunFam" id="1.10.287.630:FF:000001">
    <property type="entry name" value="Cyclic nucleotide-gated channel alpha 3"/>
    <property type="match status" value="1"/>
</dbReference>
<dbReference type="GO" id="GO:0005223">
    <property type="term" value="F:intracellularly cGMP-activated cation channel activity"/>
    <property type="evidence" value="ECO:0007669"/>
    <property type="project" value="TreeGrafter"/>
</dbReference>
<dbReference type="GO" id="GO:0005222">
    <property type="term" value="F:intracellularly cAMP-activated cation channel activity"/>
    <property type="evidence" value="ECO:0007669"/>
    <property type="project" value="TreeGrafter"/>
</dbReference>
<gene>
    <name evidence="12" type="ORF">GSOID_T00011015001</name>
</gene>
<dbReference type="InterPro" id="IPR018488">
    <property type="entry name" value="cNMP-bd_CS"/>
</dbReference>
<reference evidence="12" key="1">
    <citation type="journal article" date="2010" name="Science">
        <title>Plasticity of animal genome architecture unmasked by rapid evolution of a pelagic tunicate.</title>
        <authorList>
            <person name="Denoeud F."/>
            <person name="Henriet S."/>
            <person name="Mungpakdee S."/>
            <person name="Aury J.M."/>
            <person name="Da Silva C."/>
            <person name="Brinkmann H."/>
            <person name="Mikhaleva J."/>
            <person name="Olsen L.C."/>
            <person name="Jubin C."/>
            <person name="Canestro C."/>
            <person name="Bouquet J.M."/>
            <person name="Danks G."/>
            <person name="Poulain J."/>
            <person name="Campsteijn C."/>
            <person name="Adamski M."/>
            <person name="Cross I."/>
            <person name="Yadetie F."/>
            <person name="Muffato M."/>
            <person name="Louis A."/>
            <person name="Butcher S."/>
            <person name="Tsagkogeorga G."/>
            <person name="Konrad A."/>
            <person name="Singh S."/>
            <person name="Jensen M.F."/>
            <person name="Cong E.H."/>
            <person name="Eikeseth-Otteraa H."/>
            <person name="Noel B."/>
            <person name="Anthouard V."/>
            <person name="Porcel B.M."/>
            <person name="Kachouri-Lafond R."/>
            <person name="Nishino A."/>
            <person name="Ugolini M."/>
            <person name="Chourrout P."/>
            <person name="Nishida H."/>
            <person name="Aasland R."/>
            <person name="Huzurbazar S."/>
            <person name="Westhof E."/>
            <person name="Delsuc F."/>
            <person name="Lehrach H."/>
            <person name="Reinhardt R."/>
            <person name="Weissenbach J."/>
            <person name="Roy S.W."/>
            <person name="Artiguenave F."/>
            <person name="Postlethwait J.H."/>
            <person name="Manak J.R."/>
            <person name="Thompson E.M."/>
            <person name="Jaillon O."/>
            <person name="Du Pasquier L."/>
            <person name="Boudinot P."/>
            <person name="Liberles D.A."/>
            <person name="Volff J.N."/>
            <person name="Philippe H."/>
            <person name="Lenhard B."/>
            <person name="Roest Crollius H."/>
            <person name="Wincker P."/>
            <person name="Chourrout D."/>
        </authorList>
    </citation>
    <scope>NUCLEOTIDE SEQUENCE [LARGE SCALE GENOMIC DNA]</scope>
</reference>
<dbReference type="GO" id="GO:0030553">
    <property type="term" value="F:cGMP binding"/>
    <property type="evidence" value="ECO:0007669"/>
    <property type="project" value="TreeGrafter"/>
</dbReference>
<feature type="compositionally biased region" description="Acidic residues" evidence="9">
    <location>
        <begin position="657"/>
        <end position="666"/>
    </location>
</feature>
<dbReference type="Gene3D" id="1.10.287.70">
    <property type="match status" value="1"/>
</dbReference>
<protein>
    <recommendedName>
        <fullName evidence="11">Cyclic nucleotide-binding domain-containing protein</fullName>
    </recommendedName>
</protein>
<accession>E4XHN4</accession>
<dbReference type="InterPro" id="IPR032406">
    <property type="entry name" value="CLZ_dom"/>
</dbReference>
<feature type="transmembrane region" description="Helical" evidence="10">
    <location>
        <begin position="79"/>
        <end position="103"/>
    </location>
</feature>
<dbReference type="PANTHER" id="PTHR45638">
    <property type="entry name" value="CYCLIC NUCLEOTIDE-GATED CATION CHANNEL SUBUNIT A"/>
    <property type="match status" value="1"/>
</dbReference>
<feature type="region of interest" description="Disordered" evidence="9">
    <location>
        <begin position="605"/>
        <end position="672"/>
    </location>
</feature>
<dbReference type="GO" id="GO:0005886">
    <property type="term" value="C:plasma membrane"/>
    <property type="evidence" value="ECO:0007669"/>
    <property type="project" value="TreeGrafter"/>
</dbReference>
<comment type="subcellular location">
    <subcellularLocation>
        <location evidence="1">Membrane</location>
        <topology evidence="1">Multi-pass membrane protein</topology>
    </subcellularLocation>
</comment>
<evidence type="ECO:0000256" key="6">
    <source>
        <dbReference type="ARBA" id="ARBA00023136"/>
    </source>
</evidence>
<evidence type="ECO:0000313" key="12">
    <source>
        <dbReference type="EMBL" id="CBY19591.1"/>
    </source>
</evidence>
<dbReference type="PROSITE" id="PS00888">
    <property type="entry name" value="CNMP_BINDING_1"/>
    <property type="match status" value="1"/>
</dbReference>
<dbReference type="SUPFAM" id="SSF81324">
    <property type="entry name" value="Voltage-gated potassium channels"/>
    <property type="match status" value="1"/>
</dbReference>
<feature type="compositionally biased region" description="Polar residues" evidence="9">
    <location>
        <begin position="645"/>
        <end position="656"/>
    </location>
</feature>
<dbReference type="Gene3D" id="1.10.287.630">
    <property type="entry name" value="Helix hairpin bin"/>
    <property type="match status" value="1"/>
</dbReference>
<feature type="domain" description="Cyclic nucleotide-binding" evidence="11">
    <location>
        <begin position="379"/>
        <end position="493"/>
    </location>
</feature>
<evidence type="ECO:0000256" key="2">
    <source>
        <dbReference type="ARBA" id="ARBA00022448"/>
    </source>
</evidence>
<keyword evidence="5" id="KW-0406">Ion transport</keyword>
<name>E4XHN4_OIKDI</name>